<evidence type="ECO:0000313" key="3">
    <source>
        <dbReference type="Proteomes" id="UP000730481"/>
    </source>
</evidence>
<protein>
    <submittedName>
        <fullName evidence="2">Cytochrome p450 monooxygenase</fullName>
    </submittedName>
</protein>
<keyword evidence="1" id="KW-0812">Transmembrane</keyword>
<name>A0A9P5DRR0_9HYPO</name>
<evidence type="ECO:0000256" key="1">
    <source>
        <dbReference type="SAM" id="Phobius"/>
    </source>
</evidence>
<dbReference type="InterPro" id="IPR036396">
    <property type="entry name" value="Cyt_P450_sf"/>
</dbReference>
<reference evidence="2" key="2">
    <citation type="submission" date="2020-02" db="EMBL/GenBank/DDBJ databases">
        <title>Identification and distribution of gene clusters putatively required for synthesis of sphingolipid metabolism inhibitors in phylogenetically diverse species of the filamentous fungus Fusarium.</title>
        <authorList>
            <person name="Kim H.-S."/>
            <person name="Busman M."/>
            <person name="Brown D.W."/>
            <person name="Divon H."/>
            <person name="Uhlig S."/>
            <person name="Proctor R.H."/>
        </authorList>
    </citation>
    <scope>NUCLEOTIDE SEQUENCE</scope>
    <source>
        <strain evidence="2">NRRL 25174</strain>
    </source>
</reference>
<keyword evidence="1" id="KW-1133">Transmembrane helix</keyword>
<sequence length="170" mass="19719">MAQSPLPYLLALSTAYSSIMSHHWHCQLLPILLGSWAIVVATHLIAWLSWIYPYYVSELRHIPTVPGFPLWGQFFDIVSQECGVPQRQWHRQYGPIVRYFLPLGSERLSVAEESSLWRIVDHAQRKPHHAIANFESRYMISNRYNDTGEINAKYSRELVDVNTESLDLPI</sequence>
<dbReference type="OrthoDB" id="5066049at2759"/>
<gene>
    <name evidence="2" type="ORF">FBEOM_14206</name>
</gene>
<dbReference type="GO" id="GO:0004497">
    <property type="term" value="F:monooxygenase activity"/>
    <property type="evidence" value="ECO:0007669"/>
    <property type="project" value="UniProtKB-KW"/>
</dbReference>
<feature type="transmembrane region" description="Helical" evidence="1">
    <location>
        <begin position="27"/>
        <end position="52"/>
    </location>
</feature>
<dbReference type="Gene3D" id="1.10.630.10">
    <property type="entry name" value="Cytochrome P450"/>
    <property type="match status" value="1"/>
</dbReference>
<dbReference type="GO" id="GO:0020037">
    <property type="term" value="F:heme binding"/>
    <property type="evidence" value="ECO:0007669"/>
    <property type="project" value="InterPro"/>
</dbReference>
<keyword evidence="2" id="KW-0560">Oxidoreductase</keyword>
<dbReference type="Proteomes" id="UP000730481">
    <property type="component" value="Unassembled WGS sequence"/>
</dbReference>
<dbReference type="AlphaFoldDB" id="A0A9P5DRR0"/>
<dbReference type="SUPFAM" id="SSF48264">
    <property type="entry name" value="Cytochrome P450"/>
    <property type="match status" value="1"/>
</dbReference>
<accession>A0A9P5DRR0</accession>
<dbReference type="GO" id="GO:0016705">
    <property type="term" value="F:oxidoreductase activity, acting on paired donors, with incorporation or reduction of molecular oxygen"/>
    <property type="evidence" value="ECO:0007669"/>
    <property type="project" value="InterPro"/>
</dbReference>
<keyword evidence="1" id="KW-0472">Membrane</keyword>
<proteinExistence type="predicted"/>
<dbReference type="EMBL" id="PVQB02001245">
    <property type="protein sequence ID" value="KAF4332008.1"/>
    <property type="molecule type" value="Genomic_DNA"/>
</dbReference>
<evidence type="ECO:0000313" key="2">
    <source>
        <dbReference type="EMBL" id="KAF4332008.1"/>
    </source>
</evidence>
<comment type="caution">
    <text evidence="2">The sequence shown here is derived from an EMBL/GenBank/DDBJ whole genome shotgun (WGS) entry which is preliminary data.</text>
</comment>
<organism evidence="2 3">
    <name type="scientific">Fusarium beomiforme</name>
    <dbReference type="NCBI Taxonomy" id="44412"/>
    <lineage>
        <taxon>Eukaryota</taxon>
        <taxon>Fungi</taxon>
        <taxon>Dikarya</taxon>
        <taxon>Ascomycota</taxon>
        <taxon>Pezizomycotina</taxon>
        <taxon>Sordariomycetes</taxon>
        <taxon>Hypocreomycetidae</taxon>
        <taxon>Hypocreales</taxon>
        <taxon>Nectriaceae</taxon>
        <taxon>Fusarium</taxon>
        <taxon>Fusarium burgessii species complex</taxon>
    </lineage>
</organism>
<dbReference type="GO" id="GO:0005506">
    <property type="term" value="F:iron ion binding"/>
    <property type="evidence" value="ECO:0007669"/>
    <property type="project" value="InterPro"/>
</dbReference>
<keyword evidence="3" id="KW-1185">Reference proteome</keyword>
<keyword evidence="2" id="KW-0503">Monooxygenase</keyword>
<reference evidence="2" key="1">
    <citation type="journal article" date="2017" name="Mycologia">
        <title>Fusarium algeriense, sp. nov., a novel toxigenic crown rot pathogen of durum wheat from Algeria is nested in the Fusarium burgessii species complex.</title>
        <authorList>
            <person name="Laraba I."/>
            <person name="Keddad A."/>
            <person name="Boureghda H."/>
            <person name="Abdallah N."/>
            <person name="Vaughan M.M."/>
            <person name="Proctor R.H."/>
            <person name="Busman M."/>
            <person name="O'Donnell K."/>
        </authorList>
    </citation>
    <scope>NUCLEOTIDE SEQUENCE</scope>
    <source>
        <strain evidence="2">NRRL 25174</strain>
    </source>
</reference>